<accession>A0ABQ0TTX1</accession>
<sequence length="94" mass="10951">MEQIDYDLLAKETELYSGVDIENVVETATEEVIAEMMHTRVERPIHMNDLKNAIQSTQPSTIDWLRTVKNDVKYANQGGLYNEVETFLSRYKRI</sequence>
<evidence type="ECO:0000313" key="1">
    <source>
        <dbReference type="EMBL" id="GED71276.1"/>
    </source>
</evidence>
<dbReference type="RefSeq" id="WP_049741596.1">
    <property type="nucleotide sequence ID" value="NZ_BJON01000020.1"/>
</dbReference>
<dbReference type="Proteomes" id="UP000319578">
    <property type="component" value="Unassembled WGS sequence"/>
</dbReference>
<name>A0ABQ0TTX1_9BACL</name>
<comment type="caution">
    <text evidence="1">The sequence shown here is derived from an EMBL/GenBank/DDBJ whole genome shotgun (WGS) entry which is preliminary data.</text>
</comment>
<protein>
    <recommendedName>
        <fullName evidence="3">AAA ATPase AAA+ lid domain-containing protein</fullName>
    </recommendedName>
</protein>
<keyword evidence="2" id="KW-1185">Reference proteome</keyword>
<evidence type="ECO:0000313" key="2">
    <source>
        <dbReference type="Proteomes" id="UP000319578"/>
    </source>
</evidence>
<dbReference type="EMBL" id="BJON01000020">
    <property type="protein sequence ID" value="GED71276.1"/>
    <property type="molecule type" value="Genomic_DNA"/>
</dbReference>
<organism evidence="1 2">
    <name type="scientific">Brevibacillus reuszeri</name>
    <dbReference type="NCBI Taxonomy" id="54915"/>
    <lineage>
        <taxon>Bacteria</taxon>
        <taxon>Bacillati</taxon>
        <taxon>Bacillota</taxon>
        <taxon>Bacilli</taxon>
        <taxon>Bacillales</taxon>
        <taxon>Paenibacillaceae</taxon>
        <taxon>Brevibacillus</taxon>
    </lineage>
</organism>
<gene>
    <name evidence="1" type="ORF">BRE01_49780</name>
</gene>
<proteinExistence type="predicted"/>
<reference evidence="1 2" key="1">
    <citation type="submission" date="2019-06" db="EMBL/GenBank/DDBJ databases">
        <title>Whole genome shotgun sequence of Brevibacillus reuszeri NBRC 15719.</title>
        <authorList>
            <person name="Hosoyama A."/>
            <person name="Uohara A."/>
            <person name="Ohji S."/>
            <person name="Ichikawa N."/>
        </authorList>
    </citation>
    <scope>NUCLEOTIDE SEQUENCE [LARGE SCALE GENOMIC DNA]</scope>
    <source>
        <strain evidence="1 2">NBRC 15719</strain>
    </source>
</reference>
<evidence type="ECO:0008006" key="3">
    <source>
        <dbReference type="Google" id="ProtNLM"/>
    </source>
</evidence>
<dbReference type="Gene3D" id="1.10.8.60">
    <property type="match status" value="1"/>
</dbReference>